<evidence type="ECO:0000259" key="4">
    <source>
        <dbReference type="Pfam" id="PF00535"/>
    </source>
</evidence>
<evidence type="ECO:0000256" key="1">
    <source>
        <dbReference type="ARBA" id="ARBA00006739"/>
    </source>
</evidence>
<evidence type="ECO:0000313" key="5">
    <source>
        <dbReference type="EMBL" id="GAA4167236.1"/>
    </source>
</evidence>
<reference evidence="6" key="1">
    <citation type="journal article" date="2019" name="Int. J. Syst. Evol. Microbiol.">
        <title>The Global Catalogue of Microorganisms (GCM) 10K type strain sequencing project: providing services to taxonomists for standard genome sequencing and annotation.</title>
        <authorList>
            <consortium name="The Broad Institute Genomics Platform"/>
            <consortium name="The Broad Institute Genome Sequencing Center for Infectious Disease"/>
            <person name="Wu L."/>
            <person name="Ma J."/>
        </authorList>
    </citation>
    <scope>NUCLEOTIDE SEQUENCE [LARGE SCALE GENOMIC DNA]</scope>
    <source>
        <strain evidence="6">JCM 17591</strain>
    </source>
</reference>
<dbReference type="Gene3D" id="3.90.550.10">
    <property type="entry name" value="Spore Coat Polysaccharide Biosynthesis Protein SpsA, Chain A"/>
    <property type="match status" value="1"/>
</dbReference>
<dbReference type="InterPro" id="IPR001173">
    <property type="entry name" value="Glyco_trans_2-like"/>
</dbReference>
<dbReference type="RefSeq" id="WP_344751223.1">
    <property type="nucleotide sequence ID" value="NZ_BAABBW010000001.1"/>
</dbReference>
<name>A0ABP7ZPE1_9MICO</name>
<organism evidence="5 6">
    <name type="scientific">Gryllotalpicola koreensis</name>
    <dbReference type="NCBI Taxonomy" id="993086"/>
    <lineage>
        <taxon>Bacteria</taxon>
        <taxon>Bacillati</taxon>
        <taxon>Actinomycetota</taxon>
        <taxon>Actinomycetes</taxon>
        <taxon>Micrococcales</taxon>
        <taxon>Microbacteriaceae</taxon>
        <taxon>Gryllotalpicola</taxon>
    </lineage>
</organism>
<accession>A0ABP7ZPE1</accession>
<proteinExistence type="inferred from homology"/>
<dbReference type="SUPFAM" id="SSF53448">
    <property type="entry name" value="Nucleotide-diphospho-sugar transferases"/>
    <property type="match status" value="1"/>
</dbReference>
<keyword evidence="3" id="KW-0808">Transferase</keyword>
<dbReference type="InterPro" id="IPR050834">
    <property type="entry name" value="Glycosyltransf_2"/>
</dbReference>
<comment type="similarity">
    <text evidence="1">Belongs to the glycosyltransferase 2 family.</text>
</comment>
<evidence type="ECO:0000313" key="6">
    <source>
        <dbReference type="Proteomes" id="UP001501079"/>
    </source>
</evidence>
<evidence type="ECO:0000256" key="2">
    <source>
        <dbReference type="ARBA" id="ARBA00022676"/>
    </source>
</evidence>
<keyword evidence="2" id="KW-0328">Glycosyltransferase</keyword>
<comment type="caution">
    <text evidence="5">The sequence shown here is derived from an EMBL/GenBank/DDBJ whole genome shotgun (WGS) entry which is preliminary data.</text>
</comment>
<protein>
    <submittedName>
        <fullName evidence="5">Glycosyltransferase</fullName>
    </submittedName>
</protein>
<dbReference type="InterPro" id="IPR029044">
    <property type="entry name" value="Nucleotide-diphossugar_trans"/>
</dbReference>
<keyword evidence="6" id="KW-1185">Reference proteome</keyword>
<gene>
    <name evidence="5" type="ORF">GCM10022287_00440</name>
</gene>
<dbReference type="EMBL" id="BAABBW010000001">
    <property type="protein sequence ID" value="GAA4167236.1"/>
    <property type="molecule type" value="Genomic_DNA"/>
</dbReference>
<sequence>MIDTKRRVGIADPLPRVSVVIPCYNYARYLPDAVRSALEQPGVDVDVVIIDDASTDDSVAVAKAFAERDERVRLVQHPANRGHVETANEALGLATADFLVKLDADDLLTPGSLARSVALLTAHPETAFCYGHPVEFTGPPPRSDFGTLRGWSVWRGDDWIERVLRRSRCPIRQPEVMMRRAALDAAGGYRAQLRWAEDFNLLLRLAHSGAVGRVNGTVQGLYRVHEASFQRSHEDVALRDLSARIAAIELFFAESGADRRVLNLSLSALAVDARRLAADASSRGEDSVALEEIAEQLDHRTGVDSASSLLAGRGRFARFVRDVDERVRWRLWRRRGY</sequence>
<dbReference type="PANTHER" id="PTHR43685">
    <property type="entry name" value="GLYCOSYLTRANSFERASE"/>
    <property type="match status" value="1"/>
</dbReference>
<feature type="domain" description="Glycosyltransferase 2-like" evidence="4">
    <location>
        <begin position="18"/>
        <end position="140"/>
    </location>
</feature>
<evidence type="ECO:0000256" key="3">
    <source>
        <dbReference type="ARBA" id="ARBA00022679"/>
    </source>
</evidence>
<dbReference type="Proteomes" id="UP001501079">
    <property type="component" value="Unassembled WGS sequence"/>
</dbReference>
<dbReference type="Pfam" id="PF00535">
    <property type="entry name" value="Glycos_transf_2"/>
    <property type="match status" value="1"/>
</dbReference>
<dbReference type="PANTHER" id="PTHR43685:SF5">
    <property type="entry name" value="GLYCOSYLTRANSFERASE EPSE-RELATED"/>
    <property type="match status" value="1"/>
</dbReference>